<reference evidence="2" key="1">
    <citation type="journal article" date="2020" name="Nat. Commun.">
        <title>Large-scale genome sequencing of mycorrhizal fungi provides insights into the early evolution of symbiotic traits.</title>
        <authorList>
            <person name="Miyauchi S."/>
            <person name="Kiss E."/>
            <person name="Kuo A."/>
            <person name="Drula E."/>
            <person name="Kohler A."/>
            <person name="Sanchez-Garcia M."/>
            <person name="Morin E."/>
            <person name="Andreopoulos B."/>
            <person name="Barry K.W."/>
            <person name="Bonito G."/>
            <person name="Buee M."/>
            <person name="Carver A."/>
            <person name="Chen C."/>
            <person name="Cichocki N."/>
            <person name="Clum A."/>
            <person name="Culley D."/>
            <person name="Crous P.W."/>
            <person name="Fauchery L."/>
            <person name="Girlanda M."/>
            <person name="Hayes R.D."/>
            <person name="Keri Z."/>
            <person name="LaButti K."/>
            <person name="Lipzen A."/>
            <person name="Lombard V."/>
            <person name="Magnuson J."/>
            <person name="Maillard F."/>
            <person name="Murat C."/>
            <person name="Nolan M."/>
            <person name="Ohm R.A."/>
            <person name="Pangilinan J."/>
            <person name="Pereira M.F."/>
            <person name="Perotto S."/>
            <person name="Peter M."/>
            <person name="Pfister S."/>
            <person name="Riley R."/>
            <person name="Sitrit Y."/>
            <person name="Stielow J.B."/>
            <person name="Szollosi G."/>
            <person name="Zifcakova L."/>
            <person name="Stursova M."/>
            <person name="Spatafora J.W."/>
            <person name="Tedersoo L."/>
            <person name="Vaario L.M."/>
            <person name="Yamada A."/>
            <person name="Yan M."/>
            <person name="Wang P."/>
            <person name="Xu J."/>
            <person name="Bruns T."/>
            <person name="Baldrian P."/>
            <person name="Vilgalys R."/>
            <person name="Dunand C."/>
            <person name="Henrissat B."/>
            <person name="Grigoriev I.V."/>
            <person name="Hibbett D."/>
            <person name="Nagy L.G."/>
            <person name="Martin F.M."/>
        </authorList>
    </citation>
    <scope>NUCLEOTIDE SEQUENCE</scope>
    <source>
        <strain evidence="2">UP504</strain>
    </source>
</reference>
<evidence type="ECO:0000313" key="2">
    <source>
        <dbReference type="EMBL" id="KAF9503633.1"/>
    </source>
</evidence>
<feature type="region of interest" description="Disordered" evidence="1">
    <location>
        <begin position="15"/>
        <end position="105"/>
    </location>
</feature>
<feature type="compositionally biased region" description="Basic and acidic residues" evidence="1">
    <location>
        <begin position="173"/>
        <end position="187"/>
    </location>
</feature>
<gene>
    <name evidence="2" type="ORF">BS47DRAFT_1369387</name>
</gene>
<organism evidence="2 3">
    <name type="scientific">Hydnum rufescens UP504</name>
    <dbReference type="NCBI Taxonomy" id="1448309"/>
    <lineage>
        <taxon>Eukaryota</taxon>
        <taxon>Fungi</taxon>
        <taxon>Dikarya</taxon>
        <taxon>Basidiomycota</taxon>
        <taxon>Agaricomycotina</taxon>
        <taxon>Agaricomycetes</taxon>
        <taxon>Cantharellales</taxon>
        <taxon>Hydnaceae</taxon>
        <taxon>Hydnum</taxon>
    </lineage>
</organism>
<proteinExistence type="predicted"/>
<keyword evidence="3" id="KW-1185">Reference proteome</keyword>
<protein>
    <submittedName>
        <fullName evidence="2">Uncharacterized protein</fullName>
    </submittedName>
</protein>
<dbReference type="Proteomes" id="UP000886523">
    <property type="component" value="Unassembled WGS sequence"/>
</dbReference>
<feature type="compositionally biased region" description="Polar residues" evidence="1">
    <location>
        <begin position="188"/>
        <end position="197"/>
    </location>
</feature>
<comment type="caution">
    <text evidence="2">The sequence shown here is derived from an EMBL/GenBank/DDBJ whole genome shotgun (WGS) entry which is preliminary data.</text>
</comment>
<accession>A0A9P6DM17</accession>
<dbReference type="EMBL" id="MU129323">
    <property type="protein sequence ID" value="KAF9503633.1"/>
    <property type="molecule type" value="Genomic_DNA"/>
</dbReference>
<evidence type="ECO:0000313" key="3">
    <source>
        <dbReference type="Proteomes" id="UP000886523"/>
    </source>
</evidence>
<sequence length="203" mass="23080">MPAAGVWIMGPALAPKNTANQLPEQPTSPNEQQGTEYATKKQERPLDDEHDTCRVPTHNRMHNRTGTRPTTNCHGTSPERRRHPQQILAKHPGKTRTGDDARTPMKPQMTHTLGLRWVVCYRLLFALNGAKDAQKGSTTEDRRDPRTSHKQTPSGRVGYFKISTDLPQGEQRFYLEPKHFKDPRDRQTPTQQGTATARRSDRK</sequence>
<dbReference type="AlphaFoldDB" id="A0A9P6DM17"/>
<feature type="region of interest" description="Disordered" evidence="1">
    <location>
        <begin position="132"/>
        <end position="203"/>
    </location>
</feature>
<name>A0A9P6DM17_9AGAM</name>
<feature type="compositionally biased region" description="Basic and acidic residues" evidence="1">
    <location>
        <begin position="132"/>
        <end position="147"/>
    </location>
</feature>
<feature type="compositionally biased region" description="Basic and acidic residues" evidence="1">
    <location>
        <begin position="38"/>
        <end position="53"/>
    </location>
</feature>
<feature type="compositionally biased region" description="Polar residues" evidence="1">
    <location>
        <begin position="17"/>
        <end position="36"/>
    </location>
</feature>
<feature type="compositionally biased region" description="Polar residues" evidence="1">
    <location>
        <begin position="66"/>
        <end position="75"/>
    </location>
</feature>
<evidence type="ECO:0000256" key="1">
    <source>
        <dbReference type="SAM" id="MobiDB-lite"/>
    </source>
</evidence>